<evidence type="ECO:0000256" key="7">
    <source>
        <dbReference type="ARBA" id="ARBA00022982"/>
    </source>
</evidence>
<dbReference type="GO" id="GO:0046872">
    <property type="term" value="F:metal ion binding"/>
    <property type="evidence" value="ECO:0007669"/>
    <property type="project" value="UniProtKB-KW"/>
</dbReference>
<keyword evidence="5 11" id="KW-0812">Transmembrane</keyword>
<dbReference type="GO" id="GO:0140575">
    <property type="term" value="F:transmembrane monodehydroascorbate reductase activity"/>
    <property type="evidence" value="ECO:0007669"/>
    <property type="project" value="InterPro"/>
</dbReference>
<dbReference type="GO" id="GO:0020037">
    <property type="term" value="F:heme binding"/>
    <property type="evidence" value="ECO:0007669"/>
    <property type="project" value="TreeGrafter"/>
</dbReference>
<feature type="transmembrane region" description="Helical" evidence="11">
    <location>
        <begin position="130"/>
        <end position="149"/>
    </location>
</feature>
<evidence type="ECO:0000256" key="1">
    <source>
        <dbReference type="ARBA" id="ARBA00001970"/>
    </source>
</evidence>
<organism evidence="13 14">
    <name type="scientific">Rubroshorea leprosula</name>
    <dbReference type="NCBI Taxonomy" id="152421"/>
    <lineage>
        <taxon>Eukaryota</taxon>
        <taxon>Viridiplantae</taxon>
        <taxon>Streptophyta</taxon>
        <taxon>Embryophyta</taxon>
        <taxon>Tracheophyta</taxon>
        <taxon>Spermatophyta</taxon>
        <taxon>Magnoliopsida</taxon>
        <taxon>eudicotyledons</taxon>
        <taxon>Gunneridae</taxon>
        <taxon>Pentapetalae</taxon>
        <taxon>rosids</taxon>
        <taxon>malvids</taxon>
        <taxon>Malvales</taxon>
        <taxon>Dipterocarpaceae</taxon>
        <taxon>Rubroshorea</taxon>
    </lineage>
</organism>
<evidence type="ECO:0000256" key="3">
    <source>
        <dbReference type="ARBA" id="ARBA00022448"/>
    </source>
</evidence>
<dbReference type="CDD" id="cd08760">
    <property type="entry name" value="Cyt_b561_FRRS1_like"/>
    <property type="match status" value="1"/>
</dbReference>
<dbReference type="InterPro" id="IPR045150">
    <property type="entry name" value="CYB561D1/2"/>
</dbReference>
<keyword evidence="6" id="KW-0479">Metal-binding</keyword>
<keyword evidence="9" id="KW-0408">Iron</keyword>
<dbReference type="InterPro" id="IPR006593">
    <property type="entry name" value="Cyt_b561/ferric_Rdtase_TM"/>
</dbReference>
<dbReference type="Proteomes" id="UP001054252">
    <property type="component" value="Unassembled WGS sequence"/>
</dbReference>
<dbReference type="Gene3D" id="1.20.120.1770">
    <property type="match status" value="1"/>
</dbReference>
<sequence>MVQFASYLLGSVCFVFVLPFVGCSLHVEHVSTEESGNFKRIKENLHKLSPQMTSSIKVHGFLLWASMGFLMPLGILLIRMSNRSSEERGTRARVLFYLHVILQINAVLLATIGAVMSLRSFENSFNNSHQRLGLALYAAMWLQALIGFLRPARGSKRRSAWYLVHWILGTITSLVGIINIYTGLEAYHEKTSRGARLWTILFTIQVSIVAFFYLFQDKWEYMQKQGLIVGSTVESVTTASDQVIITTVQRDNHKVLLPQQCAKKNALRNLFD</sequence>
<keyword evidence="3" id="KW-0813">Transport</keyword>
<evidence type="ECO:0000256" key="4">
    <source>
        <dbReference type="ARBA" id="ARBA00022617"/>
    </source>
</evidence>
<feature type="domain" description="Cytochrome b561" evidence="12">
    <location>
        <begin position="14"/>
        <end position="223"/>
    </location>
</feature>
<evidence type="ECO:0000313" key="13">
    <source>
        <dbReference type="EMBL" id="GKU92551.1"/>
    </source>
</evidence>
<evidence type="ECO:0000256" key="11">
    <source>
        <dbReference type="SAM" id="Phobius"/>
    </source>
</evidence>
<protein>
    <recommendedName>
        <fullName evidence="12">Cytochrome b561 domain-containing protein</fullName>
    </recommendedName>
</protein>
<feature type="transmembrane region" description="Helical" evidence="11">
    <location>
        <begin position="7"/>
        <end position="27"/>
    </location>
</feature>
<gene>
    <name evidence="13" type="ORF">SLEP1_g6262</name>
</gene>
<keyword evidence="8 11" id="KW-1133">Transmembrane helix</keyword>
<keyword evidence="10 11" id="KW-0472">Membrane</keyword>
<dbReference type="PANTHER" id="PTHR15422">
    <property type="entry name" value="OS05G0565100 PROTEIN"/>
    <property type="match status" value="1"/>
</dbReference>
<reference evidence="13 14" key="1">
    <citation type="journal article" date="2021" name="Commun. Biol.">
        <title>The genome of Shorea leprosula (Dipterocarpaceae) highlights the ecological relevance of drought in aseasonal tropical rainforests.</title>
        <authorList>
            <person name="Ng K.K.S."/>
            <person name="Kobayashi M.J."/>
            <person name="Fawcett J.A."/>
            <person name="Hatakeyama M."/>
            <person name="Paape T."/>
            <person name="Ng C.H."/>
            <person name="Ang C.C."/>
            <person name="Tnah L.H."/>
            <person name="Lee C.T."/>
            <person name="Nishiyama T."/>
            <person name="Sese J."/>
            <person name="O'Brien M.J."/>
            <person name="Copetti D."/>
            <person name="Mohd Noor M.I."/>
            <person name="Ong R.C."/>
            <person name="Putra M."/>
            <person name="Sireger I.Z."/>
            <person name="Indrioko S."/>
            <person name="Kosugi Y."/>
            <person name="Izuno A."/>
            <person name="Isagi Y."/>
            <person name="Lee S.L."/>
            <person name="Shimizu K.K."/>
        </authorList>
    </citation>
    <scope>NUCLEOTIDE SEQUENCE [LARGE SCALE GENOMIC DNA]</scope>
    <source>
        <strain evidence="13">214</strain>
    </source>
</reference>
<keyword evidence="4" id="KW-0349">Heme</keyword>
<feature type="transmembrane region" description="Helical" evidence="11">
    <location>
        <begin position="196"/>
        <end position="215"/>
    </location>
</feature>
<evidence type="ECO:0000256" key="2">
    <source>
        <dbReference type="ARBA" id="ARBA00004141"/>
    </source>
</evidence>
<dbReference type="AlphaFoldDB" id="A0AAV5I2T4"/>
<comment type="caution">
    <text evidence="13">The sequence shown here is derived from an EMBL/GenBank/DDBJ whole genome shotgun (WGS) entry which is preliminary data.</text>
</comment>
<dbReference type="Pfam" id="PF03188">
    <property type="entry name" value="Cytochrom_B561"/>
    <property type="match status" value="1"/>
</dbReference>
<accession>A0AAV5I2T4</accession>
<proteinExistence type="predicted"/>
<evidence type="ECO:0000256" key="5">
    <source>
        <dbReference type="ARBA" id="ARBA00022692"/>
    </source>
</evidence>
<keyword evidence="7" id="KW-0249">Electron transport</keyword>
<evidence type="ECO:0000313" key="14">
    <source>
        <dbReference type="Proteomes" id="UP001054252"/>
    </source>
</evidence>
<evidence type="ECO:0000256" key="6">
    <source>
        <dbReference type="ARBA" id="ARBA00022723"/>
    </source>
</evidence>
<dbReference type="PROSITE" id="PS50939">
    <property type="entry name" value="CYTOCHROME_B561"/>
    <property type="match status" value="1"/>
</dbReference>
<evidence type="ECO:0000256" key="10">
    <source>
        <dbReference type="ARBA" id="ARBA00023136"/>
    </source>
</evidence>
<feature type="transmembrane region" description="Helical" evidence="11">
    <location>
        <begin position="94"/>
        <end position="118"/>
    </location>
</feature>
<dbReference type="SMART" id="SM00665">
    <property type="entry name" value="B561"/>
    <property type="match status" value="1"/>
</dbReference>
<dbReference type="GO" id="GO:0016020">
    <property type="term" value="C:membrane"/>
    <property type="evidence" value="ECO:0007669"/>
    <property type="project" value="UniProtKB-SubCell"/>
</dbReference>
<dbReference type="PANTHER" id="PTHR15422:SF44">
    <property type="entry name" value="CYTOCHROME B561 DOMAIN-CONTAINING PROTEIN"/>
    <property type="match status" value="1"/>
</dbReference>
<name>A0AAV5I2T4_9ROSI</name>
<evidence type="ECO:0000256" key="8">
    <source>
        <dbReference type="ARBA" id="ARBA00022989"/>
    </source>
</evidence>
<feature type="transmembrane region" description="Helical" evidence="11">
    <location>
        <begin position="161"/>
        <end position="184"/>
    </location>
</feature>
<dbReference type="EMBL" id="BPVZ01000006">
    <property type="protein sequence ID" value="GKU92551.1"/>
    <property type="molecule type" value="Genomic_DNA"/>
</dbReference>
<evidence type="ECO:0000256" key="9">
    <source>
        <dbReference type="ARBA" id="ARBA00023004"/>
    </source>
</evidence>
<feature type="transmembrane region" description="Helical" evidence="11">
    <location>
        <begin position="61"/>
        <end position="82"/>
    </location>
</feature>
<comment type="cofactor">
    <cofactor evidence="1">
        <name>heme b</name>
        <dbReference type="ChEBI" id="CHEBI:60344"/>
    </cofactor>
</comment>
<comment type="subcellular location">
    <subcellularLocation>
        <location evidence="2">Membrane</location>
        <topology evidence="2">Multi-pass membrane protein</topology>
    </subcellularLocation>
</comment>
<keyword evidence="14" id="KW-1185">Reference proteome</keyword>
<evidence type="ECO:0000259" key="12">
    <source>
        <dbReference type="PROSITE" id="PS50939"/>
    </source>
</evidence>